<evidence type="ECO:0000313" key="1">
    <source>
        <dbReference type="EMBL" id="KJF61359.1"/>
    </source>
</evidence>
<keyword evidence="2" id="KW-1185">Reference proteome</keyword>
<accession>A0A0D8JW57</accession>
<evidence type="ECO:0000313" key="2">
    <source>
        <dbReference type="Proteomes" id="UP000001261"/>
    </source>
</evidence>
<reference evidence="2" key="1">
    <citation type="journal article" date="2009" name="Genome Res.">
        <title>Comparative genomic analyses of the human fungal pathogens Coccidioides and their relatives.</title>
        <authorList>
            <person name="Sharpton T.J."/>
            <person name="Stajich J.E."/>
            <person name="Rounsley S.D."/>
            <person name="Gardner M.J."/>
            <person name="Wortman J.R."/>
            <person name="Jordar V.S."/>
            <person name="Maiti R."/>
            <person name="Kodira C.D."/>
            <person name="Neafsey D.E."/>
            <person name="Zeng Q."/>
            <person name="Hung C.-Y."/>
            <person name="McMahan C."/>
            <person name="Muszewska A."/>
            <person name="Grynberg M."/>
            <person name="Mandel M.A."/>
            <person name="Kellner E.M."/>
            <person name="Barker B.M."/>
            <person name="Galgiani J.N."/>
            <person name="Orbach M.J."/>
            <person name="Kirkland T.N."/>
            <person name="Cole G.T."/>
            <person name="Henn M.R."/>
            <person name="Birren B.W."/>
            <person name="Taylor J.W."/>
        </authorList>
    </citation>
    <scope>NUCLEOTIDE SEQUENCE [LARGE SCALE GENOMIC DNA]</scope>
    <source>
        <strain evidence="2">RS</strain>
    </source>
</reference>
<gene>
    <name evidence="1" type="ORF">CIMG_13601</name>
</gene>
<dbReference type="RefSeq" id="XP_004444891.1">
    <property type="nucleotide sequence ID" value="XM_004444834.1"/>
</dbReference>
<dbReference type="AlphaFoldDB" id="A0A0D8JW57"/>
<dbReference type="Proteomes" id="UP000001261">
    <property type="component" value="Unassembled WGS sequence"/>
</dbReference>
<dbReference type="InParanoid" id="A0A0D8JW57"/>
<protein>
    <submittedName>
        <fullName evidence="1">Uncharacterized protein</fullName>
    </submittedName>
</protein>
<organism evidence="1 2">
    <name type="scientific">Coccidioides immitis (strain RS)</name>
    <name type="common">Valley fever fungus</name>
    <dbReference type="NCBI Taxonomy" id="246410"/>
    <lineage>
        <taxon>Eukaryota</taxon>
        <taxon>Fungi</taxon>
        <taxon>Dikarya</taxon>
        <taxon>Ascomycota</taxon>
        <taxon>Pezizomycotina</taxon>
        <taxon>Eurotiomycetes</taxon>
        <taxon>Eurotiomycetidae</taxon>
        <taxon>Onygenales</taxon>
        <taxon>Onygenaceae</taxon>
        <taxon>Coccidioides</taxon>
    </lineage>
</organism>
<reference evidence="2" key="2">
    <citation type="journal article" date="2010" name="Genome Res.">
        <title>Population genomic sequencing of Coccidioides fungi reveals recent hybridization and transposon control.</title>
        <authorList>
            <person name="Neafsey D.E."/>
            <person name="Barker B.M."/>
            <person name="Sharpton T.J."/>
            <person name="Stajich J.E."/>
            <person name="Park D.J."/>
            <person name="Whiston E."/>
            <person name="Hung C.-Y."/>
            <person name="McMahan C."/>
            <person name="White J."/>
            <person name="Sykes S."/>
            <person name="Heiman D."/>
            <person name="Young S."/>
            <person name="Zeng Q."/>
            <person name="Abouelleil A."/>
            <person name="Aftuck L."/>
            <person name="Bessette D."/>
            <person name="Brown A."/>
            <person name="FitzGerald M."/>
            <person name="Lui A."/>
            <person name="Macdonald J.P."/>
            <person name="Priest M."/>
            <person name="Orbach M.J."/>
            <person name="Galgiani J.N."/>
            <person name="Kirkland T.N."/>
            <person name="Cole G.T."/>
            <person name="Birren B.W."/>
            <person name="Henn M.R."/>
            <person name="Taylor J.W."/>
            <person name="Rounsley S.D."/>
        </authorList>
    </citation>
    <scope>GENOME REANNOTATION</scope>
    <source>
        <strain evidence="2">RS</strain>
    </source>
</reference>
<proteinExistence type="predicted"/>
<sequence>MRRILTKHMALQFYPPSLINKAARERANPRSNIFIAESYDNPCDNCKELIKRCAGRGPQLISCTKRGHSINVVIPQKKLAADSLHVCTAGMYAVIIAIFPTTNG</sequence>
<dbReference type="GeneID" id="24165228"/>
<name>A0A0D8JW57_COCIM</name>
<dbReference type="EMBL" id="GG704915">
    <property type="protein sequence ID" value="KJF61359.1"/>
    <property type="molecule type" value="Genomic_DNA"/>
</dbReference>
<dbReference type="KEGG" id="cim:CIMG_13601"/>
<dbReference type="VEuPathDB" id="FungiDB:CIMG_13601"/>